<gene>
    <name evidence="2" type="ORF">EV694_1369</name>
</gene>
<dbReference type="GO" id="GO:0005886">
    <property type="term" value="C:plasma membrane"/>
    <property type="evidence" value="ECO:0007669"/>
    <property type="project" value="TreeGrafter"/>
</dbReference>
<keyword evidence="3" id="KW-1185">Reference proteome</keyword>
<comment type="caution">
    <text evidence="2">The sequence shown here is derived from an EMBL/GenBank/DDBJ whole genome shotgun (WGS) entry which is preliminary data.</text>
</comment>
<feature type="transmembrane region" description="Helical" evidence="1">
    <location>
        <begin position="226"/>
        <end position="251"/>
    </location>
</feature>
<proteinExistence type="predicted"/>
<keyword evidence="1" id="KW-1133">Transmembrane helix</keyword>
<keyword evidence="1" id="KW-0472">Membrane</keyword>
<evidence type="ECO:0000313" key="2">
    <source>
        <dbReference type="EMBL" id="TCJ98936.1"/>
    </source>
</evidence>
<dbReference type="RefSeq" id="WP_132690756.1">
    <property type="nucleotide sequence ID" value="NZ_SMFT01000002.1"/>
</dbReference>
<dbReference type="EMBL" id="SMFT01000002">
    <property type="protein sequence ID" value="TCJ98936.1"/>
    <property type="molecule type" value="Genomic_DNA"/>
</dbReference>
<dbReference type="Pfam" id="PF04657">
    <property type="entry name" value="DMT_YdcZ"/>
    <property type="match status" value="2"/>
</dbReference>
<evidence type="ECO:0000256" key="1">
    <source>
        <dbReference type="SAM" id="Phobius"/>
    </source>
</evidence>
<feature type="transmembrane region" description="Helical" evidence="1">
    <location>
        <begin position="257"/>
        <end position="278"/>
    </location>
</feature>
<dbReference type="Proteomes" id="UP000294702">
    <property type="component" value="Unassembled WGS sequence"/>
</dbReference>
<feature type="transmembrane region" description="Helical" evidence="1">
    <location>
        <begin position="290"/>
        <end position="308"/>
    </location>
</feature>
<reference evidence="2 3" key="1">
    <citation type="submission" date="2019-03" db="EMBL/GenBank/DDBJ databases">
        <title>Genomic Encyclopedia of Type Strains, Phase IV (KMG-IV): sequencing the most valuable type-strain genomes for metagenomic binning, comparative biology and taxonomic classification.</title>
        <authorList>
            <person name="Goeker M."/>
        </authorList>
    </citation>
    <scope>NUCLEOTIDE SEQUENCE [LARGE SCALE GENOMIC DNA]</scope>
    <source>
        <strain evidence="2 3">DSM 15534</strain>
    </source>
</reference>
<organism evidence="2 3">
    <name type="scientific">Volucribacter psittacicida</name>
    <dbReference type="NCBI Taxonomy" id="203482"/>
    <lineage>
        <taxon>Bacteria</taxon>
        <taxon>Pseudomonadati</taxon>
        <taxon>Pseudomonadota</taxon>
        <taxon>Gammaproteobacteria</taxon>
        <taxon>Pasteurellales</taxon>
        <taxon>Pasteurellaceae</taxon>
        <taxon>Volucribacter</taxon>
    </lineage>
</organism>
<sequence>MLLIFGIFIGMGLSLQTLINSRLRSYSESPFIASLISFSIGTLFLSLLLWFYPHSSDISLNQLSSFPYWVWIGGALGVVALTTNILLFPYLGGLQTAIMPILGQIIMGLIIDQFGWFNSPVHPINGIKFFGIILVLSGIFCAVILPELRQLIRSSNQQTKMIWLWRSLGIIAGMLSATQASVNGELGRLLHSPLQAAWVSFSVGTLILLLWVIYQGKLPKLRQLPVHNMPIWVWTGGLLGGIFVFGCSLLVPQIGTGQTVIATLLGMIIGGLIIDHFAILNAPQRKIKPIQLLGILILLTGVMFIRYYG</sequence>
<feature type="transmembrane region" description="Helical" evidence="1">
    <location>
        <begin position="31"/>
        <end position="52"/>
    </location>
</feature>
<dbReference type="PANTHER" id="PTHR34821:SF2">
    <property type="entry name" value="INNER MEMBRANE PROTEIN YDCZ"/>
    <property type="match status" value="1"/>
</dbReference>
<name>A0A4R1FUC2_9PAST</name>
<feature type="transmembrane region" description="Helical" evidence="1">
    <location>
        <begin position="163"/>
        <end position="182"/>
    </location>
</feature>
<feature type="transmembrane region" description="Helical" evidence="1">
    <location>
        <begin position="98"/>
        <end position="117"/>
    </location>
</feature>
<dbReference type="InterPro" id="IPR006750">
    <property type="entry name" value="YdcZ"/>
</dbReference>
<accession>A0A4R1FUC2</accession>
<dbReference type="PANTHER" id="PTHR34821">
    <property type="entry name" value="INNER MEMBRANE PROTEIN YDCZ"/>
    <property type="match status" value="1"/>
</dbReference>
<evidence type="ECO:0000313" key="3">
    <source>
        <dbReference type="Proteomes" id="UP000294702"/>
    </source>
</evidence>
<keyword evidence="1" id="KW-0812">Transmembrane</keyword>
<dbReference type="OrthoDB" id="7864805at2"/>
<feature type="transmembrane region" description="Helical" evidence="1">
    <location>
        <begin position="129"/>
        <end position="151"/>
    </location>
</feature>
<feature type="transmembrane region" description="Helical" evidence="1">
    <location>
        <begin position="194"/>
        <end position="214"/>
    </location>
</feature>
<dbReference type="AlphaFoldDB" id="A0A4R1FUC2"/>
<protein>
    <submittedName>
        <fullName evidence="2">Transporter family-2 protein</fullName>
    </submittedName>
</protein>
<feature type="transmembrane region" description="Helical" evidence="1">
    <location>
        <begin position="68"/>
        <end position="91"/>
    </location>
</feature>